<name>A0A512M6R4_9BACT</name>
<reference evidence="10 11" key="1">
    <citation type="submission" date="2019-07" db="EMBL/GenBank/DDBJ databases">
        <title>Whole genome shotgun sequence of Brevifollis gellanilyticus NBRC 108608.</title>
        <authorList>
            <person name="Hosoyama A."/>
            <person name="Uohara A."/>
            <person name="Ohji S."/>
            <person name="Ichikawa N."/>
        </authorList>
    </citation>
    <scope>NUCLEOTIDE SEQUENCE [LARGE SCALE GENOMIC DNA]</scope>
    <source>
        <strain evidence="10 11">NBRC 108608</strain>
    </source>
</reference>
<dbReference type="PANTHER" id="PTHR22789">
    <property type="entry name" value="FUCULOSE PHOSPHATE ALDOLASE"/>
    <property type="match status" value="1"/>
</dbReference>
<keyword evidence="8" id="KW-0119">Carbohydrate metabolism</keyword>
<dbReference type="Proteomes" id="UP000321577">
    <property type="component" value="Unassembled WGS sequence"/>
</dbReference>
<evidence type="ECO:0000256" key="4">
    <source>
        <dbReference type="ARBA" id="ARBA00013186"/>
    </source>
</evidence>
<evidence type="ECO:0000256" key="2">
    <source>
        <dbReference type="ARBA" id="ARBA00001947"/>
    </source>
</evidence>
<evidence type="ECO:0000256" key="5">
    <source>
        <dbReference type="ARBA" id="ARBA00022723"/>
    </source>
</evidence>
<evidence type="ECO:0000256" key="6">
    <source>
        <dbReference type="ARBA" id="ARBA00022833"/>
    </source>
</evidence>
<evidence type="ECO:0000313" key="10">
    <source>
        <dbReference type="EMBL" id="GEP42430.1"/>
    </source>
</evidence>
<keyword evidence="11" id="KW-1185">Reference proteome</keyword>
<keyword evidence="6" id="KW-0862">Zinc</keyword>
<dbReference type="EMBL" id="BKAG01000010">
    <property type="protein sequence ID" value="GEP42430.1"/>
    <property type="molecule type" value="Genomic_DNA"/>
</dbReference>
<dbReference type="Pfam" id="PF00596">
    <property type="entry name" value="Aldolase_II"/>
    <property type="match status" value="1"/>
</dbReference>
<sequence>MLLPELREQICEANKALVPSGLVRLTWGNVSGIDRASGLWGIKPSGVDYAELTPEDIVLVDLEGEVVEGTLRPSSDTKTHLHLYREFAEIGGITHTHSLHATMFSQAGRELPCYGTTHADHFHGTVPVVRALTPKEVESDYEHYTGVAIVERLRELKLSPLEMPAVLQLHHAPFTFGKHAMDSVNNSIALEMCASMALGSLTLNAGMQPIPAHILQKHHLRKHGPNAYYGQGKH</sequence>
<accession>A0A512M6R4</accession>
<gene>
    <name evidence="10" type="primary">araD</name>
    <name evidence="10" type="ORF">BGE01nite_17210</name>
</gene>
<evidence type="ECO:0000256" key="3">
    <source>
        <dbReference type="ARBA" id="ARBA00010037"/>
    </source>
</evidence>
<evidence type="ECO:0000259" key="9">
    <source>
        <dbReference type="SMART" id="SM01007"/>
    </source>
</evidence>
<dbReference type="EC" id="5.1.3.4" evidence="4"/>
<keyword evidence="7" id="KW-0413">Isomerase</keyword>
<comment type="catalytic activity">
    <reaction evidence="1">
        <text>L-ribulose 5-phosphate = D-xylulose 5-phosphate</text>
        <dbReference type="Rhea" id="RHEA:22368"/>
        <dbReference type="ChEBI" id="CHEBI:57737"/>
        <dbReference type="ChEBI" id="CHEBI:58226"/>
        <dbReference type="EC" id="5.1.3.4"/>
    </reaction>
</comment>
<dbReference type="GO" id="GO:0046872">
    <property type="term" value="F:metal ion binding"/>
    <property type="evidence" value="ECO:0007669"/>
    <property type="project" value="UniProtKB-KW"/>
</dbReference>
<feature type="domain" description="Class II aldolase/adducin N-terminal" evidence="9">
    <location>
        <begin position="8"/>
        <end position="198"/>
    </location>
</feature>
<dbReference type="SUPFAM" id="SSF53639">
    <property type="entry name" value="AraD/HMP-PK domain-like"/>
    <property type="match status" value="1"/>
</dbReference>
<evidence type="ECO:0000313" key="11">
    <source>
        <dbReference type="Proteomes" id="UP000321577"/>
    </source>
</evidence>
<evidence type="ECO:0000256" key="1">
    <source>
        <dbReference type="ARBA" id="ARBA00001726"/>
    </source>
</evidence>
<dbReference type="GO" id="GO:0005829">
    <property type="term" value="C:cytosol"/>
    <property type="evidence" value="ECO:0007669"/>
    <property type="project" value="TreeGrafter"/>
</dbReference>
<comment type="cofactor">
    <cofactor evidence="2">
        <name>Zn(2+)</name>
        <dbReference type="ChEBI" id="CHEBI:29105"/>
    </cofactor>
</comment>
<dbReference type="SMART" id="SM01007">
    <property type="entry name" value="Aldolase_II"/>
    <property type="match status" value="1"/>
</dbReference>
<dbReference type="GO" id="GO:0019323">
    <property type="term" value="P:pentose catabolic process"/>
    <property type="evidence" value="ECO:0007669"/>
    <property type="project" value="TreeGrafter"/>
</dbReference>
<dbReference type="InterPro" id="IPR050197">
    <property type="entry name" value="Aldolase_class_II_sugar_metab"/>
</dbReference>
<dbReference type="RefSeq" id="WP_146850031.1">
    <property type="nucleotide sequence ID" value="NZ_BKAG01000010.1"/>
</dbReference>
<comment type="similarity">
    <text evidence="3">Belongs to the aldolase class II family. AraD/FucA subfamily.</text>
</comment>
<dbReference type="PANTHER" id="PTHR22789:SF8">
    <property type="entry name" value="L-RIBULOSE-5-PHOSPHATE 4-EPIMERASE SGBE"/>
    <property type="match status" value="1"/>
</dbReference>
<proteinExistence type="inferred from homology"/>
<evidence type="ECO:0000256" key="8">
    <source>
        <dbReference type="ARBA" id="ARBA00023277"/>
    </source>
</evidence>
<evidence type="ECO:0000256" key="7">
    <source>
        <dbReference type="ARBA" id="ARBA00023235"/>
    </source>
</evidence>
<dbReference type="Gene3D" id="3.40.225.10">
    <property type="entry name" value="Class II aldolase/adducin N-terminal domain"/>
    <property type="match status" value="1"/>
</dbReference>
<protein>
    <recommendedName>
        <fullName evidence="4">L-ribulose-5-phosphate 4-epimerase</fullName>
        <ecNumber evidence="4">5.1.3.4</ecNumber>
    </recommendedName>
</protein>
<comment type="caution">
    <text evidence="10">The sequence shown here is derived from an EMBL/GenBank/DDBJ whole genome shotgun (WGS) entry which is preliminary data.</text>
</comment>
<dbReference type="GO" id="GO:0016832">
    <property type="term" value="F:aldehyde-lyase activity"/>
    <property type="evidence" value="ECO:0007669"/>
    <property type="project" value="TreeGrafter"/>
</dbReference>
<dbReference type="InterPro" id="IPR001303">
    <property type="entry name" value="Aldolase_II/adducin_N"/>
</dbReference>
<keyword evidence="5" id="KW-0479">Metal-binding</keyword>
<dbReference type="AlphaFoldDB" id="A0A512M6R4"/>
<dbReference type="FunFam" id="3.40.225.10:FF:000001">
    <property type="entry name" value="L-ribulose-5-phosphate 4-epimerase UlaF"/>
    <property type="match status" value="1"/>
</dbReference>
<dbReference type="OrthoDB" id="9786287at2"/>
<dbReference type="GO" id="GO:0008742">
    <property type="term" value="F:L-ribulose-phosphate 4-epimerase activity"/>
    <property type="evidence" value="ECO:0007669"/>
    <property type="project" value="UniProtKB-EC"/>
</dbReference>
<dbReference type="InterPro" id="IPR036409">
    <property type="entry name" value="Aldolase_II/adducin_N_sf"/>
</dbReference>
<dbReference type="NCBIfam" id="NF006047">
    <property type="entry name" value="PRK08193.1"/>
    <property type="match status" value="1"/>
</dbReference>
<organism evidence="10 11">
    <name type="scientific">Brevifollis gellanilyticus</name>
    <dbReference type="NCBI Taxonomy" id="748831"/>
    <lineage>
        <taxon>Bacteria</taxon>
        <taxon>Pseudomonadati</taxon>
        <taxon>Verrucomicrobiota</taxon>
        <taxon>Verrucomicrobiia</taxon>
        <taxon>Verrucomicrobiales</taxon>
        <taxon>Verrucomicrobiaceae</taxon>
    </lineage>
</organism>